<feature type="signal peptide" evidence="1">
    <location>
        <begin position="1"/>
        <end position="30"/>
    </location>
</feature>
<dbReference type="OrthoDB" id="870556at2"/>
<protein>
    <submittedName>
        <fullName evidence="3">DUF1571 domain-containing protein</fullName>
    </submittedName>
</protein>
<reference evidence="3 4" key="1">
    <citation type="submission" date="2018-09" db="EMBL/GenBank/DDBJ databases">
        <title>Hymenobacter medium sp. nov., isolated from R2A medium.</title>
        <authorList>
            <person name="Yingchao G."/>
        </authorList>
    </citation>
    <scope>NUCLEOTIDE SEQUENCE [LARGE SCALE GENOMIC DNA]</scope>
    <source>
        <strain evidence="4">sh-6</strain>
    </source>
</reference>
<sequence length="299" mass="33409">MRLPPCFCCMLFSLTWLPVVVSLLSPVAPAPLAPAAPRATPTEAPTADHLLSRLSMAISKLQTLRCTVKASERHAGSYQHALTQMKVASSPLRVYLRTNQGVEVLWVQGQNDGDAWVYPNRFPYVTLSLDPNGTLMRRTQHHSVADAGYGTIADLIRTAPQRSDAYRRSFRYAGDTTLQGRPCHVLRSDFPQFRYIAHKTSAGETAGKIAERYGCGEYRIVERNKVDYTTPLPAGRVLQVPNAYGRRTILCVEQKTMLPLAVAVWDDKGLFESFEFSQVVANQPIAAVEFTKDYKDYRL</sequence>
<dbReference type="Pfam" id="PF01476">
    <property type="entry name" value="LysM"/>
    <property type="match status" value="1"/>
</dbReference>
<accession>A0A3B7QXZ0</accession>
<keyword evidence="4" id="KW-1185">Reference proteome</keyword>
<gene>
    <name evidence="3" type="ORF">D3Y59_03570</name>
</gene>
<keyword evidence="1" id="KW-0732">Signal</keyword>
<dbReference type="AlphaFoldDB" id="A0A3B7QXZ0"/>
<dbReference type="InterPro" id="IPR018392">
    <property type="entry name" value="LysM"/>
</dbReference>
<evidence type="ECO:0000313" key="3">
    <source>
        <dbReference type="EMBL" id="AYA36222.1"/>
    </source>
</evidence>
<proteinExistence type="predicted"/>
<evidence type="ECO:0000259" key="2">
    <source>
        <dbReference type="PROSITE" id="PS51782"/>
    </source>
</evidence>
<dbReference type="InterPro" id="IPR011465">
    <property type="entry name" value="DUF1571"/>
</dbReference>
<feature type="chain" id="PRO_5017820530" evidence="1">
    <location>
        <begin position="31"/>
        <end position="299"/>
    </location>
</feature>
<dbReference type="Pfam" id="PF07608">
    <property type="entry name" value="DUF1571"/>
    <property type="match status" value="1"/>
</dbReference>
<dbReference type="Proteomes" id="UP000262802">
    <property type="component" value="Chromosome"/>
</dbReference>
<name>A0A3B7QXZ0_9BACT</name>
<evidence type="ECO:0000313" key="4">
    <source>
        <dbReference type="Proteomes" id="UP000262802"/>
    </source>
</evidence>
<organism evidence="3 4">
    <name type="scientific">Hymenobacter oligotrophus</name>
    <dbReference type="NCBI Taxonomy" id="2319843"/>
    <lineage>
        <taxon>Bacteria</taxon>
        <taxon>Pseudomonadati</taxon>
        <taxon>Bacteroidota</taxon>
        <taxon>Cytophagia</taxon>
        <taxon>Cytophagales</taxon>
        <taxon>Hymenobacteraceae</taxon>
        <taxon>Hymenobacter</taxon>
    </lineage>
</organism>
<dbReference type="KEGG" id="hyh:D3Y59_03570"/>
<feature type="domain" description="LysM" evidence="2">
    <location>
        <begin position="196"/>
        <end position="240"/>
    </location>
</feature>
<dbReference type="EMBL" id="CP032317">
    <property type="protein sequence ID" value="AYA36222.1"/>
    <property type="molecule type" value="Genomic_DNA"/>
</dbReference>
<evidence type="ECO:0000256" key="1">
    <source>
        <dbReference type="SAM" id="SignalP"/>
    </source>
</evidence>
<dbReference type="PROSITE" id="PS51782">
    <property type="entry name" value="LYSM"/>
    <property type="match status" value="1"/>
</dbReference>